<dbReference type="SMART" id="SM00387">
    <property type="entry name" value="HATPase_c"/>
    <property type="match status" value="1"/>
</dbReference>
<dbReference type="SUPFAM" id="SSF55874">
    <property type="entry name" value="ATPase domain of HSP90 chaperone/DNA topoisomerase II/histidine kinase"/>
    <property type="match status" value="1"/>
</dbReference>
<evidence type="ECO:0000256" key="5">
    <source>
        <dbReference type="ARBA" id="ARBA00022741"/>
    </source>
</evidence>
<dbReference type="PROSITE" id="PS50109">
    <property type="entry name" value="HIS_KIN"/>
    <property type="match status" value="1"/>
</dbReference>
<evidence type="ECO:0000256" key="3">
    <source>
        <dbReference type="ARBA" id="ARBA00022553"/>
    </source>
</evidence>
<dbReference type="PANTHER" id="PTHR43065">
    <property type="entry name" value="SENSOR HISTIDINE KINASE"/>
    <property type="match status" value="1"/>
</dbReference>
<proteinExistence type="predicted"/>
<dbReference type="NCBIfam" id="TIGR00229">
    <property type="entry name" value="sensory_box"/>
    <property type="match status" value="1"/>
</dbReference>
<evidence type="ECO:0000256" key="6">
    <source>
        <dbReference type="ARBA" id="ARBA00022777"/>
    </source>
</evidence>
<dbReference type="InterPro" id="IPR005467">
    <property type="entry name" value="His_kinase_dom"/>
</dbReference>
<dbReference type="Pfam" id="PF00512">
    <property type="entry name" value="HisKA"/>
    <property type="match status" value="1"/>
</dbReference>
<evidence type="ECO:0000256" key="2">
    <source>
        <dbReference type="ARBA" id="ARBA00012438"/>
    </source>
</evidence>
<evidence type="ECO:0000256" key="7">
    <source>
        <dbReference type="ARBA" id="ARBA00022840"/>
    </source>
</evidence>
<evidence type="ECO:0000256" key="4">
    <source>
        <dbReference type="ARBA" id="ARBA00022679"/>
    </source>
</evidence>
<dbReference type="AlphaFoldDB" id="A0A3G3JZG0"/>
<dbReference type="CDD" id="cd00082">
    <property type="entry name" value="HisKA"/>
    <property type="match status" value="1"/>
</dbReference>
<comment type="catalytic activity">
    <reaction evidence="1">
        <text>ATP + protein L-histidine = ADP + protein N-phospho-L-histidine.</text>
        <dbReference type="EC" id="2.7.13.3"/>
    </reaction>
</comment>
<keyword evidence="12" id="KW-1185">Reference proteome</keyword>
<keyword evidence="8" id="KW-0902">Two-component regulatory system</keyword>
<evidence type="ECO:0000256" key="1">
    <source>
        <dbReference type="ARBA" id="ARBA00000085"/>
    </source>
</evidence>
<dbReference type="EC" id="2.7.13.3" evidence="2"/>
<dbReference type="GO" id="GO:0000155">
    <property type="term" value="F:phosphorelay sensor kinase activity"/>
    <property type="evidence" value="ECO:0007669"/>
    <property type="project" value="InterPro"/>
</dbReference>
<dbReference type="GO" id="GO:0005524">
    <property type="term" value="F:ATP binding"/>
    <property type="evidence" value="ECO:0007669"/>
    <property type="project" value="UniProtKB-KW"/>
</dbReference>
<dbReference type="SMART" id="SM00388">
    <property type="entry name" value="HisKA"/>
    <property type="match status" value="1"/>
</dbReference>
<dbReference type="EMBL" id="CP033433">
    <property type="protein sequence ID" value="AYQ73624.1"/>
    <property type="molecule type" value="Genomic_DNA"/>
</dbReference>
<keyword evidence="6" id="KW-0418">Kinase</keyword>
<protein>
    <recommendedName>
        <fullName evidence="2">histidine kinase</fullName>
        <ecNumber evidence="2">2.7.13.3</ecNumber>
    </recommendedName>
</protein>
<organism evidence="11 12">
    <name type="scientific">Cohnella candidum</name>
    <dbReference type="NCBI Taxonomy" id="2674991"/>
    <lineage>
        <taxon>Bacteria</taxon>
        <taxon>Bacillati</taxon>
        <taxon>Bacillota</taxon>
        <taxon>Bacilli</taxon>
        <taxon>Bacillales</taxon>
        <taxon>Paenibacillaceae</taxon>
        <taxon>Cohnella</taxon>
    </lineage>
</organism>
<dbReference type="InterPro" id="IPR003594">
    <property type="entry name" value="HATPase_dom"/>
</dbReference>
<gene>
    <name evidence="11" type="ORF">EAV92_14160</name>
</gene>
<feature type="domain" description="Histidine kinase" evidence="9">
    <location>
        <begin position="247"/>
        <end position="458"/>
    </location>
</feature>
<evidence type="ECO:0000259" key="10">
    <source>
        <dbReference type="PROSITE" id="PS50112"/>
    </source>
</evidence>
<dbReference type="Gene3D" id="1.10.287.130">
    <property type="match status" value="1"/>
</dbReference>
<dbReference type="RefSeq" id="WP_123041708.1">
    <property type="nucleotide sequence ID" value="NZ_CP033433.1"/>
</dbReference>
<reference evidence="11 12" key="1">
    <citation type="submission" date="2018-10" db="EMBL/GenBank/DDBJ databases">
        <title>Genome Sequence of Cohnella sp.</title>
        <authorList>
            <person name="Srinivasan S."/>
            <person name="Kim M.K."/>
        </authorList>
    </citation>
    <scope>NUCLEOTIDE SEQUENCE [LARGE SCALE GENOMIC DNA]</scope>
    <source>
        <strain evidence="11 12">18JY8-7</strain>
    </source>
</reference>
<keyword evidence="7" id="KW-0067">ATP-binding</keyword>
<sequence length="461" mass="52466">MEAWKTRYFPVLAEFVRTGGNDFRKETEELRRELNGTSQDEVLKHHEESVRFLFSFADPEDRMTLVHRSLLFLTELLIALRMPEHAAAEEAPRSEPVFSAALNAAPIMEETQPNKFETVLQHMDSGVALFDEAGNLRFLNVQMSKFLQAPRRSLIGCTLRQLLFHPHLDRTTRRFFLQMLKEMRQYRRFHGEFQDTAGRILLVGISQSEELEGDFLVSVKDVSEYKQIEQAAFQNDKLAMLGKIAAAIAHEIRNPLTSIRGFIQLLTPFLRDIGKQEYARIILSEIDRANDIIYEFLNSSKPSAPMKQTVLVGLLLKEMILLSESEAHMKGCELNCEIFDPYLTVAIDVKQVKQVLLNIIKNAMDAIHEVGDGRKGRIDVSARREGKFALISVRDNGKGMDRNTLGRLFDPFFTTKEEGTGLGLSVSYRIINNHGGTIHVDSQLNEGTEFMIYLPSTDGKE</sequence>
<dbReference type="Pfam" id="PF02518">
    <property type="entry name" value="HATPase_c"/>
    <property type="match status" value="1"/>
</dbReference>
<dbReference type="InterPro" id="IPR004358">
    <property type="entry name" value="Sig_transdc_His_kin-like_C"/>
</dbReference>
<dbReference type="InterPro" id="IPR035965">
    <property type="entry name" value="PAS-like_dom_sf"/>
</dbReference>
<evidence type="ECO:0000313" key="12">
    <source>
        <dbReference type="Proteomes" id="UP000269097"/>
    </source>
</evidence>
<evidence type="ECO:0000259" key="9">
    <source>
        <dbReference type="PROSITE" id="PS50109"/>
    </source>
</evidence>
<keyword evidence="4" id="KW-0808">Transferase</keyword>
<dbReference type="SUPFAM" id="SSF55785">
    <property type="entry name" value="PYP-like sensor domain (PAS domain)"/>
    <property type="match status" value="1"/>
</dbReference>
<dbReference type="Proteomes" id="UP000269097">
    <property type="component" value="Chromosome"/>
</dbReference>
<dbReference type="KEGG" id="coh:EAV92_14160"/>
<dbReference type="InterPro" id="IPR000014">
    <property type="entry name" value="PAS"/>
</dbReference>
<dbReference type="Gene3D" id="3.30.450.20">
    <property type="entry name" value="PAS domain"/>
    <property type="match status" value="1"/>
</dbReference>
<dbReference type="PANTHER" id="PTHR43065:SF46">
    <property type="entry name" value="C4-DICARBOXYLATE TRANSPORT SENSOR PROTEIN DCTB"/>
    <property type="match status" value="1"/>
</dbReference>
<dbReference type="PROSITE" id="PS50112">
    <property type="entry name" value="PAS"/>
    <property type="match status" value="1"/>
</dbReference>
<dbReference type="InterPro" id="IPR003661">
    <property type="entry name" value="HisK_dim/P_dom"/>
</dbReference>
<dbReference type="Gene3D" id="3.30.565.10">
    <property type="entry name" value="Histidine kinase-like ATPase, C-terminal domain"/>
    <property type="match status" value="1"/>
</dbReference>
<accession>A0A3G3JZG0</accession>
<dbReference type="Pfam" id="PF12860">
    <property type="entry name" value="PAS_7"/>
    <property type="match status" value="1"/>
</dbReference>
<dbReference type="SUPFAM" id="SSF47384">
    <property type="entry name" value="Homodimeric domain of signal transducing histidine kinase"/>
    <property type="match status" value="1"/>
</dbReference>
<keyword evidence="5" id="KW-0547">Nucleotide-binding</keyword>
<keyword evidence="3" id="KW-0597">Phosphoprotein</keyword>
<evidence type="ECO:0000313" key="11">
    <source>
        <dbReference type="EMBL" id="AYQ73624.1"/>
    </source>
</evidence>
<feature type="domain" description="PAS" evidence="10">
    <location>
        <begin position="112"/>
        <end position="183"/>
    </location>
</feature>
<evidence type="ECO:0000256" key="8">
    <source>
        <dbReference type="ARBA" id="ARBA00023012"/>
    </source>
</evidence>
<dbReference type="InterPro" id="IPR036097">
    <property type="entry name" value="HisK_dim/P_sf"/>
</dbReference>
<dbReference type="InterPro" id="IPR036890">
    <property type="entry name" value="HATPase_C_sf"/>
</dbReference>
<dbReference type="PRINTS" id="PR00344">
    <property type="entry name" value="BCTRLSENSOR"/>
</dbReference>
<name>A0A3G3JZG0_9BACL</name>